<dbReference type="PROSITE" id="PS50949">
    <property type="entry name" value="HTH_GNTR"/>
    <property type="match status" value="1"/>
</dbReference>
<organism evidence="5 6">
    <name type="scientific">Gracilibacillus caseinilyticus</name>
    <dbReference type="NCBI Taxonomy" id="2932256"/>
    <lineage>
        <taxon>Bacteria</taxon>
        <taxon>Bacillati</taxon>
        <taxon>Bacillota</taxon>
        <taxon>Bacilli</taxon>
        <taxon>Bacillales</taxon>
        <taxon>Bacillaceae</taxon>
        <taxon>Gracilibacillus</taxon>
    </lineage>
</organism>
<keyword evidence="2" id="KW-0238">DNA-binding</keyword>
<accession>A0ABY4F165</accession>
<evidence type="ECO:0000313" key="5">
    <source>
        <dbReference type="EMBL" id="UOQ49925.1"/>
    </source>
</evidence>
<keyword evidence="1" id="KW-0805">Transcription regulation</keyword>
<dbReference type="PRINTS" id="PR00033">
    <property type="entry name" value="HTHASNC"/>
</dbReference>
<dbReference type="InterPro" id="IPR000485">
    <property type="entry name" value="AsnC-type_HTH_dom"/>
</dbReference>
<dbReference type="RefSeq" id="WP_244722935.1">
    <property type="nucleotide sequence ID" value="NZ_CP095072.1"/>
</dbReference>
<dbReference type="InterPro" id="IPR011711">
    <property type="entry name" value="GntR_C"/>
</dbReference>
<dbReference type="PANTHER" id="PTHR43537">
    <property type="entry name" value="TRANSCRIPTIONAL REGULATOR, GNTR FAMILY"/>
    <property type="match status" value="1"/>
</dbReference>
<keyword evidence="3" id="KW-0804">Transcription</keyword>
<dbReference type="InterPro" id="IPR000524">
    <property type="entry name" value="Tscrpt_reg_HTH_GntR"/>
</dbReference>
<evidence type="ECO:0000259" key="4">
    <source>
        <dbReference type="PROSITE" id="PS50949"/>
    </source>
</evidence>
<dbReference type="SUPFAM" id="SSF46785">
    <property type="entry name" value="Winged helix' DNA-binding domain"/>
    <property type="match status" value="1"/>
</dbReference>
<dbReference type="InterPro" id="IPR036388">
    <property type="entry name" value="WH-like_DNA-bd_sf"/>
</dbReference>
<evidence type="ECO:0000256" key="1">
    <source>
        <dbReference type="ARBA" id="ARBA00023015"/>
    </source>
</evidence>
<dbReference type="InterPro" id="IPR036390">
    <property type="entry name" value="WH_DNA-bd_sf"/>
</dbReference>
<dbReference type="Pfam" id="PF07729">
    <property type="entry name" value="FCD"/>
    <property type="match status" value="1"/>
</dbReference>
<evidence type="ECO:0000256" key="2">
    <source>
        <dbReference type="ARBA" id="ARBA00023125"/>
    </source>
</evidence>
<evidence type="ECO:0000256" key="3">
    <source>
        <dbReference type="ARBA" id="ARBA00023163"/>
    </source>
</evidence>
<dbReference type="InterPro" id="IPR008920">
    <property type="entry name" value="TF_FadR/GntR_C"/>
</dbReference>
<dbReference type="Gene3D" id="1.10.10.10">
    <property type="entry name" value="Winged helix-like DNA-binding domain superfamily/Winged helix DNA-binding domain"/>
    <property type="match status" value="1"/>
</dbReference>
<keyword evidence="6" id="KW-1185">Reference proteome</keyword>
<dbReference type="PANTHER" id="PTHR43537:SF45">
    <property type="entry name" value="GNTR FAMILY REGULATORY PROTEIN"/>
    <property type="match status" value="1"/>
</dbReference>
<dbReference type="SMART" id="SM00345">
    <property type="entry name" value="HTH_GNTR"/>
    <property type="match status" value="1"/>
</dbReference>
<dbReference type="PRINTS" id="PR00035">
    <property type="entry name" value="HTHGNTR"/>
</dbReference>
<proteinExistence type="predicted"/>
<evidence type="ECO:0000313" key="6">
    <source>
        <dbReference type="Proteomes" id="UP000831782"/>
    </source>
</evidence>
<gene>
    <name evidence="5" type="ORF">MUN88_07630</name>
</gene>
<feature type="domain" description="HTH gntR-type" evidence="4">
    <location>
        <begin position="2"/>
        <end position="69"/>
    </location>
</feature>
<reference evidence="5 6" key="1">
    <citation type="submission" date="2022-04" db="EMBL/GenBank/DDBJ databases">
        <title>Gracilibacillus sp. isolated from saltern.</title>
        <authorList>
            <person name="Won M."/>
            <person name="Lee C.-M."/>
            <person name="Woen H.-Y."/>
            <person name="Kwon S.-W."/>
        </authorList>
    </citation>
    <scope>NUCLEOTIDE SEQUENCE [LARGE SCALE GENOMIC DNA]</scope>
    <source>
        <strain evidence="5 6">SSWR10-1</strain>
    </source>
</reference>
<dbReference type="SUPFAM" id="SSF48008">
    <property type="entry name" value="GntR ligand-binding domain-like"/>
    <property type="match status" value="1"/>
</dbReference>
<dbReference type="Proteomes" id="UP000831782">
    <property type="component" value="Chromosome"/>
</dbReference>
<dbReference type="Pfam" id="PF00392">
    <property type="entry name" value="GntR"/>
    <property type="match status" value="1"/>
</dbReference>
<dbReference type="CDD" id="cd07377">
    <property type="entry name" value="WHTH_GntR"/>
    <property type="match status" value="1"/>
</dbReference>
<sequence>MTSLSELAYEKIKQKIVDGAYLPGDMLSENQLAKELGMSRTPIRSAISKLEEQGIFASFKNKGILVKELARKDMLEMLELIYAMVVYTFETRNPEDLYVDTEALQHHLQIQKQAKAVNDYTLYVTHSQLFIQTLIEAANNSAMVQLIAKNHETSYLVGVINYNLNPQQTHYSAVKVNEQLYEAVIHHQFDKIKSILINHHASVRLRSFNERRI</sequence>
<dbReference type="Gene3D" id="1.20.120.530">
    <property type="entry name" value="GntR ligand-binding domain-like"/>
    <property type="match status" value="1"/>
</dbReference>
<protein>
    <submittedName>
        <fullName evidence="5">GntR family transcriptional regulator</fullName>
    </submittedName>
</protein>
<dbReference type="EMBL" id="CP095072">
    <property type="protein sequence ID" value="UOQ49925.1"/>
    <property type="molecule type" value="Genomic_DNA"/>
</dbReference>
<name>A0ABY4F165_9BACI</name>